<dbReference type="Proteomes" id="UP000002985">
    <property type="component" value="Unassembled WGS sequence"/>
</dbReference>
<evidence type="ECO:0000313" key="1">
    <source>
        <dbReference type="EMBL" id="GAB63583.1"/>
    </source>
</evidence>
<organism evidence="1 2">
    <name type="scientific">Candidatus Jettenia caeni</name>
    <dbReference type="NCBI Taxonomy" id="247490"/>
    <lineage>
        <taxon>Bacteria</taxon>
        <taxon>Pseudomonadati</taxon>
        <taxon>Planctomycetota</taxon>
        <taxon>Candidatus Brocadiia</taxon>
        <taxon>Candidatus Brocadiales</taxon>
        <taxon>Candidatus Brocadiaceae</taxon>
        <taxon>Candidatus Jettenia</taxon>
    </lineage>
</organism>
<protein>
    <submittedName>
        <fullName evidence="1">Uncharacterized protein</fullName>
    </submittedName>
</protein>
<comment type="caution">
    <text evidence="1">The sequence shown here is derived from an EMBL/GenBank/DDBJ whole genome shotgun (WGS) entry which is preliminary data.</text>
</comment>
<dbReference type="STRING" id="247490.KSU1_D0274"/>
<gene>
    <name evidence="1" type="ORF">KSU1_D0274</name>
</gene>
<accession>I3IPD8</accession>
<name>I3IPD8_9BACT</name>
<dbReference type="EMBL" id="BAFH01000004">
    <property type="protein sequence ID" value="GAB63583.1"/>
    <property type="molecule type" value="Genomic_DNA"/>
</dbReference>
<dbReference type="AlphaFoldDB" id="I3IPD8"/>
<evidence type="ECO:0000313" key="2">
    <source>
        <dbReference type="Proteomes" id="UP000002985"/>
    </source>
</evidence>
<keyword evidence="2" id="KW-1185">Reference proteome</keyword>
<proteinExistence type="predicted"/>
<sequence length="79" mass="9251">MNAEKVKLPQDPIPMRSVRIPPELLREFKTEPMRIVRDVGSNGILILPDNILRNFELLSKLRDEYDVVLVPKLQEVEER</sequence>
<reference evidence="1 2" key="1">
    <citation type="journal article" date="2012" name="FEBS Lett.">
        <title>Anammox organism KSU-1 expresses a NirK-type copper-containing nitrite reductase instead of a NirS-type with cytochrome cd1.</title>
        <authorList>
            <person name="Hira D."/>
            <person name="Toh H."/>
            <person name="Migita C.T."/>
            <person name="Okubo H."/>
            <person name="Nishiyama T."/>
            <person name="Hattori M."/>
            <person name="Furukawa K."/>
            <person name="Fujii T."/>
        </authorList>
    </citation>
    <scope>NUCLEOTIDE SEQUENCE [LARGE SCALE GENOMIC DNA]</scope>
</reference>